<reference evidence="1 2" key="1">
    <citation type="journal article" date="2000" name="Nature">
        <title>Complete DNA sequence of a serogroup A strain of Neisseria meningitidis Z2491.</title>
        <authorList>
            <person name="Parkhill J."/>
            <person name="Achtman M."/>
            <person name="James K.D."/>
            <person name="Bentley S.D."/>
            <person name="Churcher C."/>
            <person name="Klee S.R."/>
            <person name="Morelli G."/>
            <person name="Basham D."/>
            <person name="Brown D."/>
            <person name="Chillingworth T."/>
            <person name="Davies R.M."/>
            <person name="Davis P."/>
            <person name="Devlin K."/>
            <person name="Feltwell T."/>
            <person name="Hamlin N."/>
            <person name="Holroyd S."/>
            <person name="Jagels K."/>
            <person name="Leather S."/>
            <person name="Moule S."/>
            <person name="Mungall K."/>
            <person name="Quail M.A."/>
            <person name="Rajandream M.A."/>
            <person name="Rutherford K.M."/>
            <person name="Simmonds M."/>
            <person name="Skelton J."/>
            <person name="Whitehead S."/>
            <person name="Spratt B.G."/>
            <person name="Barrell B.G."/>
        </authorList>
    </citation>
    <scope>NUCLEOTIDE SEQUENCE [LARGE SCALE GENOMIC DNA]</scope>
    <source>
        <strain evidence="2">DSM 15465 / Z2491</strain>
    </source>
</reference>
<dbReference type="Proteomes" id="UP000000626">
    <property type="component" value="Chromosome"/>
</dbReference>
<proteinExistence type="predicted"/>
<name>A0A0U1RJW4_NEIMA</name>
<evidence type="ECO:0000313" key="2">
    <source>
        <dbReference type="Proteomes" id="UP000000626"/>
    </source>
</evidence>
<evidence type="ECO:0000313" key="1">
    <source>
        <dbReference type="EMBL" id="CAM08991.1"/>
    </source>
</evidence>
<dbReference type="AlphaFoldDB" id="A0A0U1RJW4"/>
<accession>A0A0U1RJW4</accession>
<dbReference type="EnsemblBacteria" id="CAM08991">
    <property type="protein sequence ID" value="CAM08991"/>
    <property type="gene ID" value="NMA1872"/>
</dbReference>
<dbReference type="HOGENOM" id="CLU_3063837_0_0_4"/>
<protein>
    <submittedName>
        <fullName evidence="1">Uncharacterized protein</fullName>
    </submittedName>
</protein>
<dbReference type="EMBL" id="AL157959">
    <property type="protein sequence ID" value="CAM08991.1"/>
    <property type="molecule type" value="Genomic_DNA"/>
</dbReference>
<organism evidence="1 2">
    <name type="scientific">Neisseria meningitidis serogroup A / serotype 4A (strain DSM 15465 / Z2491)</name>
    <dbReference type="NCBI Taxonomy" id="122587"/>
    <lineage>
        <taxon>Bacteria</taxon>
        <taxon>Pseudomonadati</taxon>
        <taxon>Pseudomonadota</taxon>
        <taxon>Betaproteobacteria</taxon>
        <taxon>Neisseriales</taxon>
        <taxon>Neisseriaceae</taxon>
        <taxon>Neisseria</taxon>
    </lineage>
</organism>
<gene>
    <name evidence="1" type="ordered locus">NMA1872</name>
</gene>
<sequence>MPKGRREINSQMSTFFDNQESDLINEFLTEYWEEFEKFSANNGFDDDLLKQISMELEGHRNHYE</sequence>
<dbReference type="KEGG" id="nma:NMA1872"/>